<proteinExistence type="predicted"/>
<evidence type="ECO:0000313" key="3">
    <source>
        <dbReference type="Proteomes" id="UP000315377"/>
    </source>
</evidence>
<dbReference type="AlphaFoldDB" id="A0AAP9DZV6"/>
<dbReference type="Proteomes" id="UP000315377">
    <property type="component" value="Chromosome"/>
</dbReference>
<organism evidence="2 3">
    <name type="scientific">Paenibacillus thiaminolyticus</name>
    <name type="common">Bacillus thiaminolyticus</name>
    <dbReference type="NCBI Taxonomy" id="49283"/>
    <lineage>
        <taxon>Bacteria</taxon>
        <taxon>Bacillati</taxon>
        <taxon>Bacillota</taxon>
        <taxon>Bacilli</taxon>
        <taxon>Bacillales</taxon>
        <taxon>Paenibacillaceae</taxon>
        <taxon>Paenibacillus</taxon>
    </lineage>
</organism>
<protein>
    <submittedName>
        <fullName evidence="2">YfhD family protein</fullName>
    </submittedName>
</protein>
<dbReference type="EMBL" id="CP041405">
    <property type="protein sequence ID" value="QDM47500.1"/>
    <property type="molecule type" value="Genomic_DNA"/>
</dbReference>
<feature type="region of interest" description="Disordered" evidence="1">
    <location>
        <begin position="1"/>
        <end position="29"/>
    </location>
</feature>
<dbReference type="InterPro" id="IPR025435">
    <property type="entry name" value="YfhD-like"/>
</dbReference>
<name>A0AAP9DZV6_PANTH</name>
<dbReference type="Pfam" id="PF14151">
    <property type="entry name" value="YfhD"/>
    <property type="match status" value="1"/>
</dbReference>
<reference evidence="2 3" key="1">
    <citation type="submission" date="2019-07" db="EMBL/GenBank/DDBJ databases">
        <title>Paenibacillus thiaminolyticus NRRL B-4156.</title>
        <authorList>
            <person name="Hehnly C."/>
            <person name="Zhang L."/>
        </authorList>
    </citation>
    <scope>NUCLEOTIDE SEQUENCE [LARGE SCALE GENOMIC DNA]</scope>
    <source>
        <strain evidence="2 3">NRRL B-4156</strain>
    </source>
</reference>
<evidence type="ECO:0000313" key="2">
    <source>
        <dbReference type="EMBL" id="QDM47500.1"/>
    </source>
</evidence>
<feature type="compositionally biased region" description="Basic and acidic residues" evidence="1">
    <location>
        <begin position="15"/>
        <end position="29"/>
    </location>
</feature>
<sequence length="29" mass="3391">MEFSIEQADADDLEALERARRADERAERP</sequence>
<evidence type="ECO:0000256" key="1">
    <source>
        <dbReference type="SAM" id="MobiDB-lite"/>
    </source>
</evidence>
<accession>A0AAP9DZV6</accession>
<gene>
    <name evidence="2" type="ORF">FLT43_25760</name>
</gene>